<dbReference type="Proteomes" id="UP000676336">
    <property type="component" value="Unassembled WGS sequence"/>
</dbReference>
<dbReference type="AlphaFoldDB" id="A0A8S3CR01"/>
<accession>A0A8S3CR01</accession>
<comment type="caution">
    <text evidence="1">The sequence shown here is derived from an EMBL/GenBank/DDBJ whole genome shotgun (WGS) entry which is preliminary data.</text>
</comment>
<evidence type="ECO:0000313" key="2">
    <source>
        <dbReference type="Proteomes" id="UP000676336"/>
    </source>
</evidence>
<organism evidence="1 2">
    <name type="scientific">Rotaria magnacalcarata</name>
    <dbReference type="NCBI Taxonomy" id="392030"/>
    <lineage>
        <taxon>Eukaryota</taxon>
        <taxon>Metazoa</taxon>
        <taxon>Spiralia</taxon>
        <taxon>Gnathifera</taxon>
        <taxon>Rotifera</taxon>
        <taxon>Eurotatoria</taxon>
        <taxon>Bdelloidea</taxon>
        <taxon>Philodinida</taxon>
        <taxon>Philodinidae</taxon>
        <taxon>Rotaria</taxon>
    </lineage>
</organism>
<gene>
    <name evidence="1" type="ORF">SMN809_LOCUS52267</name>
</gene>
<sequence length="38" mass="4357">MTATEDEAIHLIRAVSTLLSFSADEERLLRETLDYKMS</sequence>
<reference evidence="1" key="1">
    <citation type="submission" date="2021-02" db="EMBL/GenBank/DDBJ databases">
        <authorList>
            <person name="Nowell W R."/>
        </authorList>
    </citation>
    <scope>NUCLEOTIDE SEQUENCE</scope>
</reference>
<evidence type="ECO:0000313" key="1">
    <source>
        <dbReference type="EMBL" id="CAF4911906.1"/>
    </source>
</evidence>
<name>A0A8S3CR01_9BILA</name>
<proteinExistence type="predicted"/>
<dbReference type="EMBL" id="CAJOBI010177119">
    <property type="protein sequence ID" value="CAF4911906.1"/>
    <property type="molecule type" value="Genomic_DNA"/>
</dbReference>
<feature type="non-terminal residue" evidence="1">
    <location>
        <position position="1"/>
    </location>
</feature>
<protein>
    <submittedName>
        <fullName evidence="1">Uncharacterized protein</fullName>
    </submittedName>
</protein>